<evidence type="ECO:0000259" key="6">
    <source>
        <dbReference type="Pfam" id="PF00535"/>
    </source>
</evidence>
<evidence type="ECO:0000313" key="7">
    <source>
        <dbReference type="EMBL" id="TWU05513.1"/>
    </source>
</evidence>
<dbReference type="RefSeq" id="WP_146518758.1">
    <property type="nucleotide sequence ID" value="NZ_CP151726.1"/>
</dbReference>
<keyword evidence="8" id="KW-1185">Reference proteome</keyword>
<gene>
    <name evidence="7" type="ORF">Pla52n_12270</name>
</gene>
<dbReference type="InterPro" id="IPR026461">
    <property type="entry name" value="Trfase_2_rSAM/seldom_assoc"/>
</dbReference>
<accession>A0A5C6AZX3</accession>
<dbReference type="InterPro" id="IPR029044">
    <property type="entry name" value="Nucleotide-diphossugar_trans"/>
</dbReference>
<dbReference type="Proteomes" id="UP000320176">
    <property type="component" value="Unassembled WGS sequence"/>
</dbReference>
<dbReference type="Pfam" id="PF00535">
    <property type="entry name" value="Glycos_transf_2"/>
    <property type="match status" value="1"/>
</dbReference>
<sequence>MTSHSVSVIIPTLREEGSIAETIQSVIDAGADEIIVADGGSEDQTIAVARAAGVDQVVESSPGRGIQLAKGAEVASSEWLLFLHADNRLAVQCIDQIRQLDAEQIWGAFEQSIEATGWLYRWLETGNAARVRWRQMPFGDQAIFVRRRVYHQVGGFPAIPLMEDVEFSRRLRKVGRALLLPGPVLVDARRWQRRGVVRQTARNWTIQIAYRMGVSPDRLRAWYR</sequence>
<dbReference type="InterPro" id="IPR001173">
    <property type="entry name" value="Glyco_trans_2-like"/>
</dbReference>
<comment type="subcellular location">
    <subcellularLocation>
        <location evidence="1">Cell membrane</location>
    </subcellularLocation>
</comment>
<reference evidence="7 8" key="1">
    <citation type="submission" date="2019-02" db="EMBL/GenBank/DDBJ databases">
        <title>Deep-cultivation of Planctomycetes and their phenomic and genomic characterization uncovers novel biology.</title>
        <authorList>
            <person name="Wiegand S."/>
            <person name="Jogler M."/>
            <person name="Boedeker C."/>
            <person name="Pinto D."/>
            <person name="Vollmers J."/>
            <person name="Rivas-Marin E."/>
            <person name="Kohn T."/>
            <person name="Peeters S.H."/>
            <person name="Heuer A."/>
            <person name="Rast P."/>
            <person name="Oberbeckmann S."/>
            <person name="Bunk B."/>
            <person name="Jeske O."/>
            <person name="Meyerdierks A."/>
            <person name="Storesund J.E."/>
            <person name="Kallscheuer N."/>
            <person name="Luecker S."/>
            <person name="Lage O.M."/>
            <person name="Pohl T."/>
            <person name="Merkel B.J."/>
            <person name="Hornburger P."/>
            <person name="Mueller R.-W."/>
            <person name="Bruemmer F."/>
            <person name="Labrenz M."/>
            <person name="Spormann A.M."/>
            <person name="Op Den Camp H."/>
            <person name="Overmann J."/>
            <person name="Amann R."/>
            <person name="Jetten M.S.M."/>
            <person name="Mascher T."/>
            <person name="Medema M.H."/>
            <person name="Devos D.P."/>
            <person name="Kaster A.-K."/>
            <person name="Ovreas L."/>
            <person name="Rohde M."/>
            <person name="Galperin M.Y."/>
            <person name="Jogler C."/>
        </authorList>
    </citation>
    <scope>NUCLEOTIDE SEQUENCE [LARGE SCALE GENOMIC DNA]</scope>
    <source>
        <strain evidence="7 8">Pla52n</strain>
    </source>
</reference>
<dbReference type="AlphaFoldDB" id="A0A5C6AZX3"/>
<dbReference type="CDD" id="cd02522">
    <property type="entry name" value="GT_2_like_a"/>
    <property type="match status" value="1"/>
</dbReference>
<dbReference type="Gene3D" id="3.90.550.10">
    <property type="entry name" value="Spore Coat Polysaccharide Biosynthesis Protein SpsA, Chain A"/>
    <property type="match status" value="1"/>
</dbReference>
<dbReference type="PANTHER" id="PTHR43646">
    <property type="entry name" value="GLYCOSYLTRANSFERASE"/>
    <property type="match status" value="1"/>
</dbReference>
<keyword evidence="2" id="KW-1003">Cell membrane</keyword>
<dbReference type="NCBIfam" id="TIGR04283">
    <property type="entry name" value="glyco_like_mftF"/>
    <property type="match status" value="1"/>
</dbReference>
<keyword evidence="4 7" id="KW-0808">Transferase</keyword>
<keyword evidence="3 7" id="KW-0328">Glycosyltransferase</keyword>
<evidence type="ECO:0000256" key="5">
    <source>
        <dbReference type="ARBA" id="ARBA00023136"/>
    </source>
</evidence>
<dbReference type="OrthoDB" id="9806525at2"/>
<dbReference type="EC" id="2.4.1.-" evidence="7"/>
<evidence type="ECO:0000256" key="2">
    <source>
        <dbReference type="ARBA" id="ARBA00022475"/>
    </source>
</evidence>
<protein>
    <submittedName>
        <fullName evidence="7">PGL/p-HBAD biosynthesis glycosyltransferase</fullName>
        <ecNumber evidence="7">2.4.1.-</ecNumber>
    </submittedName>
</protein>
<dbReference type="EMBL" id="SJPN01000002">
    <property type="protein sequence ID" value="TWU05513.1"/>
    <property type="molecule type" value="Genomic_DNA"/>
</dbReference>
<dbReference type="PANTHER" id="PTHR43646:SF2">
    <property type="entry name" value="GLYCOSYLTRANSFERASE 2-LIKE DOMAIN-CONTAINING PROTEIN"/>
    <property type="match status" value="1"/>
</dbReference>
<organism evidence="7 8">
    <name type="scientific">Stieleria varia</name>
    <dbReference type="NCBI Taxonomy" id="2528005"/>
    <lineage>
        <taxon>Bacteria</taxon>
        <taxon>Pseudomonadati</taxon>
        <taxon>Planctomycetota</taxon>
        <taxon>Planctomycetia</taxon>
        <taxon>Pirellulales</taxon>
        <taxon>Pirellulaceae</taxon>
        <taxon>Stieleria</taxon>
    </lineage>
</organism>
<evidence type="ECO:0000256" key="1">
    <source>
        <dbReference type="ARBA" id="ARBA00004236"/>
    </source>
</evidence>
<name>A0A5C6AZX3_9BACT</name>
<dbReference type="GO" id="GO:0016757">
    <property type="term" value="F:glycosyltransferase activity"/>
    <property type="evidence" value="ECO:0007669"/>
    <property type="project" value="UniProtKB-KW"/>
</dbReference>
<feature type="domain" description="Glycosyltransferase 2-like" evidence="6">
    <location>
        <begin position="7"/>
        <end position="97"/>
    </location>
</feature>
<proteinExistence type="predicted"/>
<evidence type="ECO:0000256" key="4">
    <source>
        <dbReference type="ARBA" id="ARBA00022679"/>
    </source>
</evidence>
<keyword evidence="5" id="KW-0472">Membrane</keyword>
<comment type="caution">
    <text evidence="7">The sequence shown here is derived from an EMBL/GenBank/DDBJ whole genome shotgun (WGS) entry which is preliminary data.</text>
</comment>
<dbReference type="SUPFAM" id="SSF53448">
    <property type="entry name" value="Nucleotide-diphospho-sugar transferases"/>
    <property type="match status" value="1"/>
</dbReference>
<evidence type="ECO:0000256" key="3">
    <source>
        <dbReference type="ARBA" id="ARBA00022676"/>
    </source>
</evidence>
<evidence type="ECO:0000313" key="8">
    <source>
        <dbReference type="Proteomes" id="UP000320176"/>
    </source>
</evidence>
<dbReference type="GO" id="GO:0005886">
    <property type="term" value="C:plasma membrane"/>
    <property type="evidence" value="ECO:0007669"/>
    <property type="project" value="UniProtKB-SubCell"/>
</dbReference>